<proteinExistence type="predicted"/>
<gene>
    <name evidence="1" type="ORF">Glove_151g177</name>
</gene>
<comment type="caution">
    <text evidence="1">The sequence shown here is derived from an EMBL/GenBank/DDBJ whole genome shotgun (WGS) entry which is preliminary data.</text>
</comment>
<name>A0A397IXI8_9GLOM</name>
<reference evidence="1 2" key="1">
    <citation type="submission" date="2018-08" db="EMBL/GenBank/DDBJ databases">
        <title>Genome and evolution of the arbuscular mycorrhizal fungus Diversispora epigaea (formerly Glomus versiforme) and its bacterial endosymbionts.</title>
        <authorList>
            <person name="Sun X."/>
            <person name="Fei Z."/>
            <person name="Harrison M."/>
        </authorList>
    </citation>
    <scope>NUCLEOTIDE SEQUENCE [LARGE SCALE GENOMIC DNA]</scope>
    <source>
        <strain evidence="1 2">IT104</strain>
    </source>
</reference>
<dbReference type="EMBL" id="PQFF01000142">
    <property type="protein sequence ID" value="RHZ79118.1"/>
    <property type="molecule type" value="Genomic_DNA"/>
</dbReference>
<accession>A0A397IXI8</accession>
<sequence>MGVKLDENLANDGIYTFQMQGGIYYFIGSLLPTYGKLDIFVTITYNTWWSEITSELLPMQTPQDRSDLTELSDPVEQSRLYQPFNNNDHFFQLMEYQDFFNDTEFKTTCNDIKLLPMQTPQDRSDLTELSDPVEQSRLYQPFNNNVQCMREILYTQKKQKKGSDSYPLYHRGAKLDNRWAIPYNPYFSFKFDYHQC</sequence>
<organism evidence="1 2">
    <name type="scientific">Diversispora epigaea</name>
    <dbReference type="NCBI Taxonomy" id="1348612"/>
    <lineage>
        <taxon>Eukaryota</taxon>
        <taxon>Fungi</taxon>
        <taxon>Fungi incertae sedis</taxon>
        <taxon>Mucoromycota</taxon>
        <taxon>Glomeromycotina</taxon>
        <taxon>Glomeromycetes</taxon>
        <taxon>Diversisporales</taxon>
        <taxon>Diversisporaceae</taxon>
        <taxon>Diversispora</taxon>
    </lineage>
</organism>
<evidence type="ECO:0000313" key="1">
    <source>
        <dbReference type="EMBL" id="RHZ79118.1"/>
    </source>
</evidence>
<dbReference type="OrthoDB" id="2287175at2759"/>
<evidence type="ECO:0000313" key="2">
    <source>
        <dbReference type="Proteomes" id="UP000266861"/>
    </source>
</evidence>
<dbReference type="Proteomes" id="UP000266861">
    <property type="component" value="Unassembled WGS sequence"/>
</dbReference>
<dbReference type="STRING" id="1348612.A0A397IXI8"/>
<dbReference type="AlphaFoldDB" id="A0A397IXI8"/>
<keyword evidence="2" id="KW-1185">Reference proteome</keyword>
<protein>
    <submittedName>
        <fullName evidence="1">Uncharacterized protein</fullName>
    </submittedName>
</protein>